<evidence type="ECO:0000256" key="5">
    <source>
        <dbReference type="ARBA" id="ARBA00023125"/>
    </source>
</evidence>
<reference evidence="10 11" key="1">
    <citation type="journal article" date="2015" name="Genome Biol. Evol.">
        <title>Phylogenomic analyses indicate that early fungi evolved digesting cell walls of algal ancestors of land plants.</title>
        <authorList>
            <person name="Chang Y."/>
            <person name="Wang S."/>
            <person name="Sekimoto S."/>
            <person name="Aerts A.L."/>
            <person name="Choi C."/>
            <person name="Clum A."/>
            <person name="LaButti K.M."/>
            <person name="Lindquist E.A."/>
            <person name="Yee Ngan C."/>
            <person name="Ohm R.A."/>
            <person name="Salamov A.A."/>
            <person name="Grigoriev I.V."/>
            <person name="Spatafora J.W."/>
            <person name="Berbee M.L."/>
        </authorList>
    </citation>
    <scope>NUCLEOTIDE SEQUENCE [LARGE SCALE GENOMIC DNA]</scope>
    <source>
        <strain evidence="10 11">NRRL 28638</strain>
    </source>
</reference>
<dbReference type="SMART" id="SM00066">
    <property type="entry name" value="GAL4"/>
    <property type="match status" value="1"/>
</dbReference>
<feature type="region of interest" description="Disordered" evidence="8">
    <location>
        <begin position="73"/>
        <end position="124"/>
    </location>
</feature>
<evidence type="ECO:0000256" key="1">
    <source>
        <dbReference type="ARBA" id="ARBA00004123"/>
    </source>
</evidence>
<accession>A0A137PE55</accession>
<dbReference type="PANTHER" id="PTHR31668:SF18">
    <property type="entry name" value="MALTOSE FERMENTATION REGULATORY PROTEIN MAL13-RELATED"/>
    <property type="match status" value="1"/>
</dbReference>
<dbReference type="PROSITE" id="PS00463">
    <property type="entry name" value="ZN2_CY6_FUNGAL_1"/>
    <property type="match status" value="1"/>
</dbReference>
<dbReference type="GO" id="GO:0008270">
    <property type="term" value="F:zinc ion binding"/>
    <property type="evidence" value="ECO:0007669"/>
    <property type="project" value="InterPro"/>
</dbReference>
<evidence type="ECO:0000313" key="10">
    <source>
        <dbReference type="EMBL" id="KXN73286.1"/>
    </source>
</evidence>
<dbReference type="OrthoDB" id="2123952at2759"/>
<dbReference type="GO" id="GO:0000981">
    <property type="term" value="F:DNA-binding transcription factor activity, RNA polymerase II-specific"/>
    <property type="evidence" value="ECO:0007669"/>
    <property type="project" value="InterPro"/>
</dbReference>
<evidence type="ECO:0000256" key="2">
    <source>
        <dbReference type="ARBA" id="ARBA00022723"/>
    </source>
</evidence>
<evidence type="ECO:0000256" key="7">
    <source>
        <dbReference type="ARBA" id="ARBA00023242"/>
    </source>
</evidence>
<evidence type="ECO:0000259" key="9">
    <source>
        <dbReference type="PROSITE" id="PS50048"/>
    </source>
</evidence>
<gene>
    <name evidence="10" type="ORF">CONCODRAFT_77426</name>
</gene>
<evidence type="ECO:0000256" key="8">
    <source>
        <dbReference type="SAM" id="MobiDB-lite"/>
    </source>
</evidence>
<evidence type="ECO:0000256" key="3">
    <source>
        <dbReference type="ARBA" id="ARBA00022833"/>
    </source>
</evidence>
<feature type="compositionally biased region" description="Low complexity" evidence="8">
    <location>
        <begin position="73"/>
        <end position="95"/>
    </location>
</feature>
<name>A0A137PE55_CONC2</name>
<dbReference type="PROSITE" id="PS50048">
    <property type="entry name" value="ZN2_CY6_FUNGAL_2"/>
    <property type="match status" value="1"/>
</dbReference>
<dbReference type="Proteomes" id="UP000070444">
    <property type="component" value="Unassembled WGS sequence"/>
</dbReference>
<dbReference type="EMBL" id="KQ964439">
    <property type="protein sequence ID" value="KXN73286.1"/>
    <property type="molecule type" value="Genomic_DNA"/>
</dbReference>
<dbReference type="PANTHER" id="PTHR31668">
    <property type="entry name" value="GLUCOSE TRANSPORT TRANSCRIPTION REGULATOR RGT1-RELATED-RELATED"/>
    <property type="match status" value="1"/>
</dbReference>
<dbReference type="AlphaFoldDB" id="A0A137PE55"/>
<feature type="compositionally biased region" description="Low complexity" evidence="8">
    <location>
        <begin position="104"/>
        <end position="115"/>
    </location>
</feature>
<keyword evidence="3" id="KW-0862">Zinc</keyword>
<dbReference type="InterPro" id="IPR001138">
    <property type="entry name" value="Zn2Cys6_DnaBD"/>
</dbReference>
<dbReference type="SUPFAM" id="SSF57701">
    <property type="entry name" value="Zn2/Cys6 DNA-binding domain"/>
    <property type="match status" value="1"/>
</dbReference>
<evidence type="ECO:0000256" key="4">
    <source>
        <dbReference type="ARBA" id="ARBA00023015"/>
    </source>
</evidence>
<keyword evidence="6" id="KW-0804">Transcription</keyword>
<feature type="domain" description="Zn(2)-C6 fungal-type" evidence="9">
    <location>
        <begin position="19"/>
        <end position="49"/>
    </location>
</feature>
<proteinExistence type="predicted"/>
<evidence type="ECO:0000256" key="6">
    <source>
        <dbReference type="ARBA" id="ARBA00023163"/>
    </source>
</evidence>
<dbReference type="CDD" id="cd00067">
    <property type="entry name" value="GAL4"/>
    <property type="match status" value="1"/>
</dbReference>
<comment type="subcellular location">
    <subcellularLocation>
        <location evidence="1">Nucleus</location>
    </subcellularLocation>
</comment>
<keyword evidence="2" id="KW-0479">Metal-binding</keyword>
<dbReference type="InterPro" id="IPR050797">
    <property type="entry name" value="Carb_Metab_Trans_Reg"/>
</dbReference>
<sequence>MLDQQSSQVKLKAGYSKTPCDGCKGHHIKCDKNLNGCKNCTRRDIPCTYLITRKRRGPKTKVESMMKLLESLNTANQSSSASSATTTNQTSLTLSVDTKTTQASSDPQSSDLSSPMQATPTLPDDFSLNQAISHDFPVSYQDIYSLPVLDTNIYDLPLLPSDLTSFEPSLTIPITYDPLQSNCWYSELDALNHTELSSIQSECFQNSFFNDYSENQFY</sequence>
<keyword evidence="7" id="KW-0539">Nucleus</keyword>
<dbReference type="GO" id="GO:0005634">
    <property type="term" value="C:nucleus"/>
    <property type="evidence" value="ECO:0007669"/>
    <property type="project" value="UniProtKB-SubCell"/>
</dbReference>
<dbReference type="Gene3D" id="4.10.240.10">
    <property type="entry name" value="Zn(2)-C6 fungal-type DNA-binding domain"/>
    <property type="match status" value="1"/>
</dbReference>
<keyword evidence="5" id="KW-0238">DNA-binding</keyword>
<organism evidence="10 11">
    <name type="scientific">Conidiobolus coronatus (strain ATCC 28846 / CBS 209.66 / NRRL 28638)</name>
    <name type="common">Delacroixia coronata</name>
    <dbReference type="NCBI Taxonomy" id="796925"/>
    <lineage>
        <taxon>Eukaryota</taxon>
        <taxon>Fungi</taxon>
        <taxon>Fungi incertae sedis</taxon>
        <taxon>Zoopagomycota</taxon>
        <taxon>Entomophthoromycotina</taxon>
        <taxon>Entomophthoromycetes</taxon>
        <taxon>Entomophthorales</taxon>
        <taxon>Ancylistaceae</taxon>
        <taxon>Conidiobolus</taxon>
    </lineage>
</organism>
<protein>
    <recommendedName>
        <fullName evidence="9">Zn(2)-C6 fungal-type domain-containing protein</fullName>
    </recommendedName>
</protein>
<dbReference type="GO" id="GO:0003677">
    <property type="term" value="F:DNA binding"/>
    <property type="evidence" value="ECO:0007669"/>
    <property type="project" value="UniProtKB-KW"/>
</dbReference>
<dbReference type="Pfam" id="PF00172">
    <property type="entry name" value="Zn_clus"/>
    <property type="match status" value="1"/>
</dbReference>
<keyword evidence="4" id="KW-0805">Transcription regulation</keyword>
<dbReference type="InterPro" id="IPR036864">
    <property type="entry name" value="Zn2-C6_fun-type_DNA-bd_sf"/>
</dbReference>
<evidence type="ECO:0000313" key="11">
    <source>
        <dbReference type="Proteomes" id="UP000070444"/>
    </source>
</evidence>
<keyword evidence="11" id="KW-1185">Reference proteome</keyword>